<keyword evidence="3" id="KW-1003">Cell membrane</keyword>
<dbReference type="EMBL" id="CARXXK010000001">
    <property type="protein sequence ID" value="CAI6347390.1"/>
    <property type="molecule type" value="Genomic_DNA"/>
</dbReference>
<feature type="transmembrane region" description="Helical" evidence="12">
    <location>
        <begin position="598"/>
        <end position="619"/>
    </location>
</feature>
<keyword evidence="4 12" id="KW-0812">Transmembrane</keyword>
<gene>
    <name evidence="14" type="ORF">MEUPH1_LOCUS4184</name>
</gene>
<reference evidence="14 15" key="1">
    <citation type="submission" date="2023-01" db="EMBL/GenBank/DDBJ databases">
        <authorList>
            <person name="Whitehead M."/>
        </authorList>
    </citation>
    <scope>NUCLEOTIDE SEQUENCE [LARGE SCALE GENOMIC DNA]</scope>
</reference>
<dbReference type="Gene3D" id="2.10.50.30">
    <property type="entry name" value="GPCR, family 3, nine cysteines domain"/>
    <property type="match status" value="1"/>
</dbReference>
<dbReference type="GO" id="GO:0003824">
    <property type="term" value="F:catalytic activity"/>
    <property type="evidence" value="ECO:0007669"/>
    <property type="project" value="InterPro"/>
</dbReference>
<dbReference type="PRINTS" id="PR01176">
    <property type="entry name" value="GABABRECEPTR"/>
</dbReference>
<evidence type="ECO:0000313" key="15">
    <source>
        <dbReference type="Proteomes" id="UP001160148"/>
    </source>
</evidence>
<comment type="similarity">
    <text evidence="2">Belongs to the G-protein coupled receptor 3 family.</text>
</comment>
<keyword evidence="15" id="KW-1185">Reference proteome</keyword>
<evidence type="ECO:0000313" key="14">
    <source>
        <dbReference type="EMBL" id="CAI6347390.1"/>
    </source>
</evidence>
<dbReference type="InterPro" id="IPR038550">
    <property type="entry name" value="GPCR_3_9-Cys_sf"/>
</dbReference>
<dbReference type="GO" id="GO:0005886">
    <property type="term" value="C:plasma membrane"/>
    <property type="evidence" value="ECO:0007669"/>
    <property type="project" value="UniProtKB-SubCell"/>
</dbReference>
<keyword evidence="6" id="KW-0297">G-protein coupled receptor</keyword>
<dbReference type="InterPro" id="IPR017979">
    <property type="entry name" value="GPCR_3_CS"/>
</dbReference>
<evidence type="ECO:0000256" key="7">
    <source>
        <dbReference type="ARBA" id="ARBA00023136"/>
    </source>
</evidence>
<evidence type="ECO:0000256" key="8">
    <source>
        <dbReference type="ARBA" id="ARBA00023170"/>
    </source>
</evidence>
<proteinExistence type="inferred from homology"/>
<feature type="transmembrane region" description="Helical" evidence="12">
    <location>
        <begin position="665"/>
        <end position="688"/>
    </location>
</feature>
<dbReference type="PANTHER" id="PTHR24060">
    <property type="entry name" value="METABOTROPIC GLUTAMATE RECEPTOR"/>
    <property type="match status" value="1"/>
</dbReference>
<keyword evidence="7 12" id="KW-0472">Membrane</keyword>
<keyword evidence="8" id="KW-0675">Receptor</keyword>
<dbReference type="FunFam" id="2.10.50.30:FF:000001">
    <property type="entry name" value="metabotropic glutamate receptor 1"/>
    <property type="match status" value="1"/>
</dbReference>
<dbReference type="InterPro" id="IPR000337">
    <property type="entry name" value="GPCR_3"/>
</dbReference>
<dbReference type="AlphaFoldDB" id="A0AAV0VV32"/>
<evidence type="ECO:0000256" key="5">
    <source>
        <dbReference type="ARBA" id="ARBA00022989"/>
    </source>
</evidence>
<evidence type="ECO:0000259" key="13">
    <source>
        <dbReference type="PROSITE" id="PS50259"/>
    </source>
</evidence>
<feature type="transmembrane region" description="Helical" evidence="12">
    <location>
        <begin position="478"/>
        <end position="496"/>
    </location>
</feature>
<dbReference type="InterPro" id="IPR005135">
    <property type="entry name" value="Endo/exonuclease/phosphatase"/>
</dbReference>
<organism evidence="14 15">
    <name type="scientific">Macrosiphum euphorbiae</name>
    <name type="common">potato aphid</name>
    <dbReference type="NCBI Taxonomy" id="13131"/>
    <lineage>
        <taxon>Eukaryota</taxon>
        <taxon>Metazoa</taxon>
        <taxon>Ecdysozoa</taxon>
        <taxon>Arthropoda</taxon>
        <taxon>Hexapoda</taxon>
        <taxon>Insecta</taxon>
        <taxon>Pterygota</taxon>
        <taxon>Neoptera</taxon>
        <taxon>Paraneoptera</taxon>
        <taxon>Hemiptera</taxon>
        <taxon>Sternorrhyncha</taxon>
        <taxon>Aphidomorpha</taxon>
        <taxon>Aphidoidea</taxon>
        <taxon>Aphididae</taxon>
        <taxon>Macrosiphini</taxon>
        <taxon>Macrosiphum</taxon>
    </lineage>
</organism>
<dbReference type="Gene3D" id="3.60.10.10">
    <property type="entry name" value="Endonuclease/exonuclease/phosphatase"/>
    <property type="match status" value="1"/>
</dbReference>
<feature type="transmembrane region" description="Helical" evidence="12">
    <location>
        <begin position="508"/>
        <end position="529"/>
    </location>
</feature>
<dbReference type="Pfam" id="PF00003">
    <property type="entry name" value="7tm_3"/>
    <property type="match status" value="1"/>
</dbReference>
<dbReference type="PROSITE" id="PS00981">
    <property type="entry name" value="G_PROTEIN_RECEP_F3_3"/>
    <property type="match status" value="1"/>
</dbReference>
<keyword evidence="10" id="KW-0807">Transducer</keyword>
<dbReference type="InterPro" id="IPR036691">
    <property type="entry name" value="Endo/exonu/phosph_ase_sf"/>
</dbReference>
<accession>A0AAV0VV32</accession>
<dbReference type="SUPFAM" id="SSF56219">
    <property type="entry name" value="DNase I-like"/>
    <property type="match status" value="1"/>
</dbReference>
<dbReference type="Proteomes" id="UP001160148">
    <property type="component" value="Unassembled WGS sequence"/>
</dbReference>
<evidence type="ECO:0000256" key="11">
    <source>
        <dbReference type="ARBA" id="ARBA00054813"/>
    </source>
</evidence>
<dbReference type="InterPro" id="IPR050726">
    <property type="entry name" value="mGluR"/>
</dbReference>
<protein>
    <recommendedName>
        <fullName evidence="13">G-protein coupled receptors family 3 profile domain-containing protein</fullName>
    </recommendedName>
</protein>
<dbReference type="InterPro" id="IPR011500">
    <property type="entry name" value="GPCR_3_9-Cys_dom"/>
</dbReference>
<feature type="transmembrane region" description="Helical" evidence="12">
    <location>
        <begin position="631"/>
        <end position="653"/>
    </location>
</feature>
<dbReference type="Pfam" id="PF07562">
    <property type="entry name" value="NCD3G"/>
    <property type="match status" value="1"/>
</dbReference>
<evidence type="ECO:0000256" key="12">
    <source>
        <dbReference type="SAM" id="Phobius"/>
    </source>
</evidence>
<name>A0AAV0VV32_9HEMI</name>
<dbReference type="PROSITE" id="PS50259">
    <property type="entry name" value="G_PROTEIN_RECEP_F3_4"/>
    <property type="match status" value="1"/>
</dbReference>
<dbReference type="PRINTS" id="PR00248">
    <property type="entry name" value="GPCRMGR"/>
</dbReference>
<evidence type="ECO:0000256" key="6">
    <source>
        <dbReference type="ARBA" id="ARBA00023040"/>
    </source>
</evidence>
<evidence type="ECO:0000256" key="4">
    <source>
        <dbReference type="ARBA" id="ARBA00022692"/>
    </source>
</evidence>
<evidence type="ECO:0000256" key="3">
    <source>
        <dbReference type="ARBA" id="ARBA00022475"/>
    </source>
</evidence>
<evidence type="ECO:0000256" key="9">
    <source>
        <dbReference type="ARBA" id="ARBA00023180"/>
    </source>
</evidence>
<sequence length="765" mass="86309">MSNNLRILYWNCRGASKKRLELLELVQRKNIDIILLNETHLNNSQQFKLPNFHSYITNRPQRLGHPAWGGTAILINRKIVHHQIKITTSSIENTSIQIQVGNKELRLSAVYKKPDTLLLTSDLESLLDTSHYVAIAGDLNAKHQSWNSRRQNTAGNTLANFADKRRDITIAAPTSPTHYPDNPTHNADILDIAILKTGNLRYTIENLTAELSSDHTPIILELQAQGTQTLPPKVFKHTDWTKFNLDTKNIIFDHKKMQTSEHVDQAITELTAKIADLANRNTHVTNTKDQIRNLPINILNAIHKKRKLRKNWQHTRNPDVKTLLNRQTALVHDLMQSHRDNEWVNFLSNIDPTKTRFKTDSSNPPESVCSLPCQKGQAKQYLEGEKCCWHCFNCTQYQIRSPTDETRCEVCPGGTLPDSSRQRCLEIPEAFLRAGSSWAIGAMALSVAGIAITLLVVSVFIKHNHTPIVKAAGREVSYVLLSGILLCYLITFVLVLKPTDIVCAVQRFGVGFCFTVVYAALLTKTNRISRIFNAGRRTVKRPNFISPKSQLVICSGLISIQVLINGVWMLVSPPKVIHHYPSRESNILVCSSFINTSYVIAFGYPIVLIVVCTVYAVLTRNIPEAFNESKHIGFTMYTTCVIWLAFVPLYFGIGNHTPLRITTMSVTISLSASVTIVCLFSPKLYIILCHPERNVRQSMMPNMKLTGTKTFTTSNTNAFCNNSTRRRSSLAYKDSSTDMQISLENRKQVLERAVQTEETRIVPES</sequence>
<feature type="domain" description="G-protein coupled receptors family 3 profile" evidence="13">
    <location>
        <begin position="438"/>
        <end position="703"/>
    </location>
</feature>
<evidence type="ECO:0000256" key="10">
    <source>
        <dbReference type="ARBA" id="ARBA00023224"/>
    </source>
</evidence>
<feature type="transmembrane region" description="Helical" evidence="12">
    <location>
        <begin position="438"/>
        <end position="457"/>
    </location>
</feature>
<feature type="transmembrane region" description="Helical" evidence="12">
    <location>
        <begin position="550"/>
        <end position="571"/>
    </location>
</feature>
<dbReference type="CDD" id="cd15045">
    <property type="entry name" value="7tmC_mGluRs"/>
    <property type="match status" value="1"/>
</dbReference>
<dbReference type="Pfam" id="PF03372">
    <property type="entry name" value="Exo_endo_phos"/>
    <property type="match status" value="1"/>
</dbReference>
<evidence type="ECO:0000256" key="1">
    <source>
        <dbReference type="ARBA" id="ARBA00004651"/>
    </source>
</evidence>
<keyword evidence="9" id="KW-0325">Glycoprotein</keyword>
<comment type="function">
    <text evidence="11">G-protein coupled receptor for glutamate. Ligand binding causes a conformation change that triggers signaling via guanine nucleotide-binding proteins (G proteins) and modulates the activity of down-stream effectors.</text>
</comment>
<keyword evidence="5 12" id="KW-1133">Transmembrane helix</keyword>
<dbReference type="InterPro" id="IPR017978">
    <property type="entry name" value="GPCR_3_C"/>
</dbReference>
<comment type="caution">
    <text evidence="14">The sequence shown here is derived from an EMBL/GenBank/DDBJ whole genome shotgun (WGS) entry which is preliminary data.</text>
</comment>
<evidence type="ECO:0000256" key="2">
    <source>
        <dbReference type="ARBA" id="ARBA00007242"/>
    </source>
</evidence>
<comment type="subcellular location">
    <subcellularLocation>
        <location evidence="1">Cell membrane</location>
        <topology evidence="1">Multi-pass membrane protein</topology>
    </subcellularLocation>
</comment>
<dbReference type="GO" id="GO:0004930">
    <property type="term" value="F:G protein-coupled receptor activity"/>
    <property type="evidence" value="ECO:0007669"/>
    <property type="project" value="UniProtKB-KW"/>
</dbReference>